<comment type="function">
    <text evidence="9 10">Involved in protein export. Participates in an early event of protein translocation.</text>
</comment>
<dbReference type="GO" id="GO:0005886">
    <property type="term" value="C:plasma membrane"/>
    <property type="evidence" value="ECO:0007669"/>
    <property type="project" value="UniProtKB-SubCell"/>
</dbReference>
<protein>
    <recommendedName>
        <fullName evidence="10">Protein-export membrane protein SecG</fullName>
    </recommendedName>
</protein>
<keyword evidence="12" id="KW-1185">Reference proteome</keyword>
<dbReference type="Pfam" id="PF03840">
    <property type="entry name" value="SecG"/>
    <property type="match status" value="1"/>
</dbReference>
<dbReference type="InterPro" id="IPR004692">
    <property type="entry name" value="SecG"/>
</dbReference>
<proteinExistence type="inferred from homology"/>
<comment type="similarity">
    <text evidence="2 10">Belongs to the SecG family.</text>
</comment>
<evidence type="ECO:0000256" key="6">
    <source>
        <dbReference type="ARBA" id="ARBA00022989"/>
    </source>
</evidence>
<keyword evidence="10" id="KW-1003">Cell membrane</keyword>
<dbReference type="Proteomes" id="UP000000771">
    <property type="component" value="Chromosome"/>
</dbReference>
<comment type="subcellular location">
    <subcellularLocation>
        <location evidence="10">Cell membrane</location>
        <topology evidence="10">Multi-pass membrane protein</topology>
    </subcellularLocation>
    <subcellularLocation>
        <location evidence="1">Membrane</location>
        <topology evidence="1">Multi-pass membrane protein</topology>
    </subcellularLocation>
</comment>
<evidence type="ECO:0000256" key="10">
    <source>
        <dbReference type="RuleBase" id="RU365087"/>
    </source>
</evidence>
<dbReference type="PRINTS" id="PR01651">
    <property type="entry name" value="SECGEXPORT"/>
</dbReference>
<dbReference type="HOGENOM" id="CLU_094156_7_1_11"/>
<keyword evidence="5 10" id="KW-0653">Protein transport</keyword>
<keyword evidence="6 10" id="KW-1133">Transmembrane helix</keyword>
<dbReference type="EMBL" id="CP001631">
    <property type="protein sequence ID" value="ACU53798.1"/>
    <property type="molecule type" value="Genomic_DNA"/>
</dbReference>
<keyword evidence="8 10" id="KW-0472">Membrane</keyword>
<feature type="transmembrane region" description="Helical" evidence="10">
    <location>
        <begin position="55"/>
        <end position="73"/>
    </location>
</feature>
<name>C7LYJ0_ACIFD</name>
<evidence type="ECO:0000256" key="2">
    <source>
        <dbReference type="ARBA" id="ARBA00008445"/>
    </source>
</evidence>
<dbReference type="eggNOG" id="COG1314">
    <property type="taxonomic scope" value="Bacteria"/>
</dbReference>
<dbReference type="RefSeq" id="WP_015798287.1">
    <property type="nucleotide sequence ID" value="NC_013124.1"/>
</dbReference>
<dbReference type="GO" id="GO:0009306">
    <property type="term" value="P:protein secretion"/>
    <property type="evidence" value="ECO:0007669"/>
    <property type="project" value="UniProtKB-UniRule"/>
</dbReference>
<comment type="caution">
    <text evidence="10">Lacks conserved residue(s) required for the propagation of feature annotation.</text>
</comment>
<dbReference type="KEGG" id="afo:Afer_0852"/>
<evidence type="ECO:0000256" key="9">
    <source>
        <dbReference type="ARBA" id="ARBA00025182"/>
    </source>
</evidence>
<evidence type="ECO:0000256" key="5">
    <source>
        <dbReference type="ARBA" id="ARBA00022927"/>
    </source>
</evidence>
<organism evidence="11 12">
    <name type="scientific">Acidimicrobium ferrooxidans (strain DSM 10331 / JCM 15462 / NBRC 103882 / ICP)</name>
    <dbReference type="NCBI Taxonomy" id="525909"/>
    <lineage>
        <taxon>Bacteria</taxon>
        <taxon>Bacillati</taxon>
        <taxon>Actinomycetota</taxon>
        <taxon>Acidimicrobiia</taxon>
        <taxon>Acidimicrobiales</taxon>
        <taxon>Acidimicrobiaceae</taxon>
        <taxon>Acidimicrobium</taxon>
    </lineage>
</organism>
<evidence type="ECO:0000313" key="11">
    <source>
        <dbReference type="EMBL" id="ACU53798.1"/>
    </source>
</evidence>
<evidence type="ECO:0000256" key="3">
    <source>
        <dbReference type="ARBA" id="ARBA00022448"/>
    </source>
</evidence>
<evidence type="ECO:0000256" key="1">
    <source>
        <dbReference type="ARBA" id="ARBA00004141"/>
    </source>
</evidence>
<keyword evidence="7 10" id="KW-0811">Translocation</keyword>
<dbReference type="AlphaFoldDB" id="C7LYJ0"/>
<dbReference type="NCBIfam" id="TIGR00810">
    <property type="entry name" value="secG"/>
    <property type="match status" value="1"/>
</dbReference>
<sequence>MLTVVLVVVQVVSAIGMVVFVLLHSGKGGGLSDLMGGSSLSSAASSSVAERNLDHITIVLALAFALSSIALGLRL</sequence>
<evidence type="ECO:0000313" key="12">
    <source>
        <dbReference type="Proteomes" id="UP000000771"/>
    </source>
</evidence>
<keyword evidence="4 10" id="KW-0812">Transmembrane</keyword>
<gene>
    <name evidence="11" type="ordered locus">Afer_0852</name>
</gene>
<reference evidence="11 12" key="1">
    <citation type="journal article" date="2009" name="Stand. Genomic Sci.">
        <title>Complete genome sequence of Acidimicrobium ferrooxidans type strain (ICP).</title>
        <authorList>
            <person name="Clum A."/>
            <person name="Nolan M."/>
            <person name="Lang E."/>
            <person name="Glavina Del Rio T."/>
            <person name="Tice H."/>
            <person name="Copeland A."/>
            <person name="Cheng J.F."/>
            <person name="Lucas S."/>
            <person name="Chen F."/>
            <person name="Bruce D."/>
            <person name="Goodwin L."/>
            <person name="Pitluck S."/>
            <person name="Ivanova N."/>
            <person name="Mavrommatis K."/>
            <person name="Mikhailova N."/>
            <person name="Pati A."/>
            <person name="Chen A."/>
            <person name="Palaniappan K."/>
            <person name="Goker M."/>
            <person name="Spring S."/>
            <person name="Land M."/>
            <person name="Hauser L."/>
            <person name="Chang Y.J."/>
            <person name="Jeffries C.C."/>
            <person name="Chain P."/>
            <person name="Bristow J."/>
            <person name="Eisen J.A."/>
            <person name="Markowitz V."/>
            <person name="Hugenholtz P."/>
            <person name="Kyrpides N.C."/>
            <person name="Klenk H.P."/>
            <person name="Lapidus A."/>
        </authorList>
    </citation>
    <scope>NUCLEOTIDE SEQUENCE [LARGE SCALE GENOMIC DNA]</scope>
    <source>
        <strain evidence="12">DSM 10331 / JCM 15462 / NBRC 103882 / ICP</strain>
    </source>
</reference>
<evidence type="ECO:0000256" key="7">
    <source>
        <dbReference type="ARBA" id="ARBA00023010"/>
    </source>
</evidence>
<evidence type="ECO:0000256" key="8">
    <source>
        <dbReference type="ARBA" id="ARBA00023136"/>
    </source>
</evidence>
<evidence type="ECO:0000256" key="4">
    <source>
        <dbReference type="ARBA" id="ARBA00022692"/>
    </source>
</evidence>
<accession>C7LYJ0</accession>
<dbReference type="GO" id="GO:0015450">
    <property type="term" value="F:protein-transporting ATPase activity"/>
    <property type="evidence" value="ECO:0007669"/>
    <property type="project" value="UniProtKB-UniRule"/>
</dbReference>
<keyword evidence="3 10" id="KW-0813">Transport</keyword>
<dbReference type="STRING" id="525909.Afer_0852"/>